<organism evidence="3">
    <name type="scientific">Rhodococcus erythropolis</name>
    <name type="common">Arthrobacter picolinophilus</name>
    <dbReference type="NCBI Taxonomy" id="1833"/>
    <lineage>
        <taxon>Bacteria</taxon>
        <taxon>Bacillati</taxon>
        <taxon>Actinomycetota</taxon>
        <taxon>Actinomycetes</taxon>
        <taxon>Mycobacteriales</taxon>
        <taxon>Nocardiaceae</taxon>
        <taxon>Rhodococcus</taxon>
        <taxon>Rhodococcus erythropolis group</taxon>
    </lineage>
</organism>
<name>Q6XN47_RHOER</name>
<gene>
    <name evidence="4" type="ORF">G9444_6487</name>
    <name evidence="3" type="ORF">PBD2.099</name>
</gene>
<evidence type="ECO:0000313" key="5">
    <source>
        <dbReference type="Proteomes" id="UP000502345"/>
    </source>
</evidence>
<dbReference type="AlphaFoldDB" id="Q6XN47"/>
<dbReference type="PANTHER" id="PTHR21666:SF270">
    <property type="entry name" value="MUREIN HYDROLASE ACTIVATOR ENVC"/>
    <property type="match status" value="1"/>
</dbReference>
<geneLocation type="plasmid" evidence="4 5">
    <name>plas1</name>
</geneLocation>
<dbReference type="PANTHER" id="PTHR21666">
    <property type="entry name" value="PEPTIDASE-RELATED"/>
    <property type="match status" value="1"/>
</dbReference>
<sequence>MTFRDARNAILARHRKPDTDDLDCTLRESYLFGTLHSGHNLEGDSIRISTTSAVDVESGVGSVHSRRGGAHRRQSRSRPGGRALVLSVATGALLAAGTSASHASAGSVSAPVELDQQPLAPLVEQALASAPEILQVPKVADLGKLAEQLARGTERDAERASREEAARQPLTMAPVSGTLTSNYGPRWGSTHYGLDIANEIGTPIVSVTDGTVLESGPASGFGLWVRILQDDGTIGVFGHINETLVTAGQKVRAGELIATVGNRGQSTGPHLHYEVWQADGQKVDPMAWLDARGVQIQPPAISD</sequence>
<reference evidence="4 5" key="2">
    <citation type="submission" date="2020-03" db="EMBL/GenBank/DDBJ databases">
        <title>Screen low temperature-resistant strains for efficient degradation of petroleum hydrocarbons under the low temperature.</title>
        <authorList>
            <person name="Wang Y."/>
            <person name="Chen J."/>
        </authorList>
    </citation>
    <scope>NUCLEOTIDE SEQUENCE [LARGE SCALE GENOMIC DNA]</scope>
    <source>
        <strain evidence="4 5">KB1</strain>
        <plasmid evidence="4 5">plas1</plasmid>
    </source>
</reference>
<evidence type="ECO:0000313" key="4">
    <source>
        <dbReference type="EMBL" id="QIP43730.1"/>
    </source>
</evidence>
<dbReference type="RefSeq" id="WP_011133442.1">
    <property type="nucleotide sequence ID" value="NC_005073.1"/>
</dbReference>
<feature type="compositionally biased region" description="Basic residues" evidence="1">
    <location>
        <begin position="64"/>
        <end position="76"/>
    </location>
</feature>
<dbReference type="InterPro" id="IPR011055">
    <property type="entry name" value="Dup_hybrid_motif"/>
</dbReference>
<feature type="domain" description="M23ase beta-sheet core" evidence="2">
    <location>
        <begin position="190"/>
        <end position="285"/>
    </location>
</feature>
<dbReference type="Pfam" id="PF01551">
    <property type="entry name" value="Peptidase_M23"/>
    <property type="match status" value="1"/>
</dbReference>
<dbReference type="InterPro" id="IPR016047">
    <property type="entry name" value="M23ase_b-sheet_dom"/>
</dbReference>
<feature type="region of interest" description="Disordered" evidence="1">
    <location>
        <begin position="61"/>
        <end position="82"/>
    </location>
</feature>
<dbReference type="SUPFAM" id="SSF51261">
    <property type="entry name" value="Duplicated hybrid motif"/>
    <property type="match status" value="1"/>
</dbReference>
<protein>
    <submittedName>
        <fullName evidence="3">Putative peptidase of M23/37 family</fullName>
    </submittedName>
</protein>
<dbReference type="Proteomes" id="UP000502345">
    <property type="component" value="Plasmid plas1"/>
</dbReference>
<evidence type="ECO:0000313" key="3">
    <source>
        <dbReference type="EMBL" id="AAP73984.1"/>
    </source>
</evidence>
<dbReference type="InterPro" id="IPR050570">
    <property type="entry name" value="Cell_wall_metabolism_enzyme"/>
</dbReference>
<dbReference type="EMBL" id="AY223810">
    <property type="protein sequence ID" value="AAP73984.1"/>
    <property type="molecule type" value="Genomic_DNA"/>
</dbReference>
<proteinExistence type="predicted"/>
<dbReference type="Gene3D" id="2.70.70.10">
    <property type="entry name" value="Glucose Permease (Domain IIA)"/>
    <property type="match status" value="1"/>
</dbReference>
<evidence type="ECO:0000259" key="2">
    <source>
        <dbReference type="Pfam" id="PF01551"/>
    </source>
</evidence>
<accession>Q6XN47</accession>
<reference evidence="3" key="1">
    <citation type="journal article" date="2003" name="J. Bacteriol.">
        <title>Complete nucleotide sequence and genetic organization of the 210-kilobase linear plasmid of Rhodococcus erythropolis BD2.</title>
        <authorList>
            <person name="Stecker C."/>
            <person name="Johann A."/>
            <person name="Herzberg C."/>
            <person name="Averhoff B."/>
            <person name="Gottschalk G."/>
        </authorList>
    </citation>
    <scope>NUCLEOTIDE SEQUENCE</scope>
    <source>
        <strain evidence="3">BD2</strain>
        <plasmid evidence="3">pBD2</plasmid>
    </source>
</reference>
<keyword evidence="3" id="KW-0614">Plasmid</keyword>
<dbReference type="GO" id="GO:0004222">
    <property type="term" value="F:metalloendopeptidase activity"/>
    <property type="evidence" value="ECO:0007669"/>
    <property type="project" value="TreeGrafter"/>
</dbReference>
<dbReference type="EMBL" id="CP050125">
    <property type="protein sequence ID" value="QIP43730.1"/>
    <property type="molecule type" value="Genomic_DNA"/>
</dbReference>
<evidence type="ECO:0000256" key="1">
    <source>
        <dbReference type="SAM" id="MobiDB-lite"/>
    </source>
</evidence>
<geneLocation type="plasmid" evidence="3">
    <name>pBD2</name>
</geneLocation>
<dbReference type="CDD" id="cd12797">
    <property type="entry name" value="M23_peptidase"/>
    <property type="match status" value="1"/>
</dbReference>